<dbReference type="AlphaFoldDB" id="A0A0K2JGA2"/>
<name>A0A0K2JGA2_SPIKU</name>
<evidence type="ECO:0000256" key="1">
    <source>
        <dbReference type="SAM" id="Phobius"/>
    </source>
</evidence>
<keyword evidence="3" id="KW-1185">Reference proteome</keyword>
<keyword evidence="1" id="KW-0812">Transmembrane</keyword>
<dbReference type="EMBL" id="CP010899">
    <property type="protein sequence ID" value="ALA97463.1"/>
    <property type="molecule type" value="Genomic_DNA"/>
</dbReference>
<protein>
    <submittedName>
        <fullName evidence="2">Uncharacterized protein</fullName>
    </submittedName>
</protein>
<accession>A0A0K2JGA2</accession>
<dbReference type="KEGG" id="skn:SKUN_00569"/>
<evidence type="ECO:0000313" key="2">
    <source>
        <dbReference type="EMBL" id="ALA97463.1"/>
    </source>
</evidence>
<organism evidence="2 3">
    <name type="scientific">Spiroplasma kunkelii CR2-3x</name>
    <dbReference type="NCBI Taxonomy" id="273035"/>
    <lineage>
        <taxon>Bacteria</taxon>
        <taxon>Bacillati</taxon>
        <taxon>Mycoplasmatota</taxon>
        <taxon>Mollicutes</taxon>
        <taxon>Entomoplasmatales</taxon>
        <taxon>Spiroplasmataceae</taxon>
        <taxon>Spiroplasma</taxon>
    </lineage>
</organism>
<feature type="transmembrane region" description="Helical" evidence="1">
    <location>
        <begin position="46"/>
        <end position="65"/>
    </location>
</feature>
<evidence type="ECO:0000313" key="3">
    <source>
        <dbReference type="Proteomes" id="UP000062963"/>
    </source>
</evidence>
<sequence>MLPINNYLDVKIDSVAFETSDSKTKTNYFLMGNFNKPVKLTSLSGFYTGYLLVILALAGLTLWWITRKEFV</sequence>
<dbReference type="Proteomes" id="UP000062963">
    <property type="component" value="Chromosome"/>
</dbReference>
<dbReference type="PATRIC" id="fig|273035.7.peg.676"/>
<keyword evidence="1" id="KW-0472">Membrane</keyword>
<dbReference type="RefSeq" id="WP_235511314.1">
    <property type="nucleotide sequence ID" value="NZ_CP010899.1"/>
</dbReference>
<proteinExistence type="predicted"/>
<gene>
    <name evidence="2" type="ORF">SKUN_00569</name>
</gene>
<keyword evidence="1" id="KW-1133">Transmembrane helix</keyword>
<reference evidence="2 3" key="1">
    <citation type="journal article" date="2015" name="Genome Announc.">
        <title>Complete Genome Sequence of Spiroplasma kunkelii Strain CR2-3x, Causal Agent of Corn Stunt Disease in Zea mays L.</title>
        <authorList>
            <person name="Davis R.E."/>
            <person name="Shao J."/>
            <person name="Dally E.L."/>
            <person name="Zhao Y."/>
            <person name="Gasparich G.E."/>
            <person name="Gaynor B.J."/>
            <person name="Athey J.C."/>
            <person name="Harrison N.A."/>
            <person name="Donofrio N."/>
        </authorList>
    </citation>
    <scope>NUCLEOTIDE SEQUENCE [LARGE SCALE GENOMIC DNA]</scope>
    <source>
        <strain evidence="2 3">CR2-3x</strain>
    </source>
</reference>